<dbReference type="KEGG" id="dfo:Dform_00460"/>
<evidence type="ECO:0000313" key="2">
    <source>
        <dbReference type="Proteomes" id="UP000185934"/>
    </source>
</evidence>
<keyword evidence="2" id="KW-1185">Reference proteome</keyword>
<name>A0A1P8F5Q3_9CHLR</name>
<accession>A0A1P8F5Q3</accession>
<dbReference type="EMBL" id="CP018258">
    <property type="protein sequence ID" value="APV43816.1"/>
    <property type="molecule type" value="Genomic_DNA"/>
</dbReference>
<dbReference type="AlphaFoldDB" id="A0A1P8F5Q3"/>
<dbReference type="Proteomes" id="UP000185934">
    <property type="component" value="Chromosome"/>
</dbReference>
<dbReference type="RefSeq" id="WP_257787724.1">
    <property type="nucleotide sequence ID" value="NZ_CP018258.1"/>
</dbReference>
<proteinExistence type="predicted"/>
<reference evidence="2" key="1">
    <citation type="submission" date="2016-11" db="EMBL/GenBank/DDBJ databases">
        <title>Dehalogenimonas formicexedens sp. nov., a chlorinated alkane respiring bacterium isolated from contaminated groundwater.</title>
        <authorList>
            <person name="Key T.A."/>
            <person name="Bowman K.S."/>
            <person name="Lee I."/>
            <person name="Chun J."/>
            <person name="Albuquerque L."/>
            <person name="da Costa M.S."/>
            <person name="Rainey F.A."/>
            <person name="Moe W.M."/>
        </authorList>
    </citation>
    <scope>NUCLEOTIDE SEQUENCE [LARGE SCALE GENOMIC DNA]</scope>
    <source>
        <strain evidence="2">NSZ-14</strain>
    </source>
</reference>
<organism evidence="1 2">
    <name type="scientific">Dehalogenimonas formicexedens</name>
    <dbReference type="NCBI Taxonomy" id="1839801"/>
    <lineage>
        <taxon>Bacteria</taxon>
        <taxon>Bacillati</taxon>
        <taxon>Chloroflexota</taxon>
        <taxon>Dehalococcoidia</taxon>
        <taxon>Dehalococcoidales</taxon>
        <taxon>Dehalococcoidaceae</taxon>
        <taxon>Dehalogenimonas</taxon>
    </lineage>
</organism>
<gene>
    <name evidence="1" type="ORF">Dform_00460</name>
</gene>
<protein>
    <submittedName>
        <fullName evidence="1">Uncharacterized protein</fullName>
    </submittedName>
</protein>
<evidence type="ECO:0000313" key="1">
    <source>
        <dbReference type="EMBL" id="APV43816.1"/>
    </source>
</evidence>
<sequence length="44" mass="5142">MWMVLLACAVSAVAWTASLKTERLIRVREEQYQPSDLEQFDRLS</sequence>